<evidence type="ECO:0000313" key="1">
    <source>
        <dbReference type="Proteomes" id="UP000095280"/>
    </source>
</evidence>
<protein>
    <submittedName>
        <fullName evidence="2">Os01g0778700 protein</fullName>
    </submittedName>
</protein>
<proteinExistence type="predicted"/>
<keyword evidence="1" id="KW-1185">Reference proteome</keyword>
<name>A0A1I8FT99_9PLAT</name>
<sequence length="157" mass="17085">FQLSWVEIIGQGQEASRGFDKTLSKSQTSFILSNLKLGRNLQSHAGSHRRLRLPERVALKERHNLCNHSAPAATHDAADKTAATAAASSRSKCSVDRRLDELGAAARLQQQLGRADHPAHELDCSCHSRPASPLLINSPFYEAGSLNLLLIWPSADA</sequence>
<reference evidence="2" key="1">
    <citation type="submission" date="2016-11" db="UniProtKB">
        <authorList>
            <consortium name="WormBaseParasite"/>
        </authorList>
    </citation>
    <scope>IDENTIFICATION</scope>
</reference>
<dbReference type="Proteomes" id="UP000095280">
    <property type="component" value="Unplaced"/>
</dbReference>
<dbReference type="AlphaFoldDB" id="A0A1I8FT99"/>
<evidence type="ECO:0000313" key="2">
    <source>
        <dbReference type="WBParaSite" id="maker-unitig_6415-snap-gene-0.2-mRNA-1"/>
    </source>
</evidence>
<accession>A0A1I8FT99</accession>
<organism evidence="1 2">
    <name type="scientific">Macrostomum lignano</name>
    <dbReference type="NCBI Taxonomy" id="282301"/>
    <lineage>
        <taxon>Eukaryota</taxon>
        <taxon>Metazoa</taxon>
        <taxon>Spiralia</taxon>
        <taxon>Lophotrochozoa</taxon>
        <taxon>Platyhelminthes</taxon>
        <taxon>Rhabditophora</taxon>
        <taxon>Macrostomorpha</taxon>
        <taxon>Macrostomida</taxon>
        <taxon>Macrostomidae</taxon>
        <taxon>Macrostomum</taxon>
    </lineage>
</organism>
<dbReference type="WBParaSite" id="maker-unitig_6415-snap-gene-0.2-mRNA-1">
    <property type="protein sequence ID" value="maker-unitig_6415-snap-gene-0.2-mRNA-1"/>
    <property type="gene ID" value="maker-unitig_6415-snap-gene-0.2"/>
</dbReference>